<name>I4AJ40_BERLS</name>
<dbReference type="InterPro" id="IPR013783">
    <property type="entry name" value="Ig-like_fold"/>
</dbReference>
<feature type="signal peptide" evidence="3">
    <location>
        <begin position="1"/>
        <end position="22"/>
    </location>
</feature>
<dbReference type="Gene3D" id="2.60.40.10">
    <property type="entry name" value="Immunoglobulins"/>
    <property type="match status" value="1"/>
</dbReference>
<evidence type="ECO:0000313" key="5">
    <source>
        <dbReference type="EMBL" id="AFM03975.1"/>
    </source>
</evidence>
<dbReference type="Pfam" id="PF17517">
    <property type="entry name" value="IgGFc_binding"/>
    <property type="match status" value="1"/>
</dbReference>
<dbReference type="Pfam" id="PF13385">
    <property type="entry name" value="Laminin_G_3"/>
    <property type="match status" value="1"/>
</dbReference>
<protein>
    <recommendedName>
        <fullName evidence="4">LamG-like jellyroll fold domain-containing protein</fullName>
    </recommendedName>
</protein>
<dbReference type="OrthoDB" id="1108781at2"/>
<dbReference type="GO" id="GO:0005975">
    <property type="term" value="P:carbohydrate metabolic process"/>
    <property type="evidence" value="ECO:0007669"/>
    <property type="project" value="UniProtKB-ARBA"/>
</dbReference>
<dbReference type="GO" id="GO:0004553">
    <property type="term" value="F:hydrolase activity, hydrolyzing O-glycosyl compounds"/>
    <property type="evidence" value="ECO:0007669"/>
    <property type="project" value="UniProtKB-ARBA"/>
</dbReference>
<dbReference type="KEGG" id="fli:Fleli_1556"/>
<dbReference type="Pfam" id="PF18962">
    <property type="entry name" value="Por_Secre_tail"/>
    <property type="match status" value="1"/>
</dbReference>
<dbReference type="eggNOG" id="COG3391">
    <property type="taxonomic scope" value="Bacteria"/>
</dbReference>
<sequence length="1319" mass="143594" precursor="true">MKHIYILCLFCLLFFKPVCSFAQIDTRFWFAAPEVTNGHGDDPIYMRFAAFDQPATIVISMPANGAFTPIVVNIPAFGSASTNLTSSLNLIETPNMTNTAAADNDANRNYSAVFQSGILIESTAKITAYYEVNRGNNPDIFALKGRNGLGVDFYVPMQTEWNHRTGLGPNGHSGFVIVATEDGTAVTVTTTRFTRSLGAAGTYVINLNRGQAYTVASQQPSAGNAPAGSHIVSNKPIAVTLYHDSIYSGLGSGCLDLAGDQLVPIDIVGDEYIVMRGTLGVSSTAQPEKVYILATQNGTTININRNGTALAPVVLNAGQQHVFDMDFGTHPKAYIKSDKPIYVLHMSGYGCEVGAAILPPIECTGSRLVQFNRSTSESFSLTLLVKEGGQGDFTLDSIPIPASNFTPVLGSPDVDPANGTEDWYSARIDYNTTTVPTGVHSIANSSTLFHAGITNGGAGSGCRYGYFSSFNSLNLGPDIAIFYGSNVVLDATTYGAVGYKWNTTPVQTTAQITVNVRRTRDYIVEVDLGRCLVYDTICVGTVEYVWIGDESDDYGDIRNWSAPCGEDALPNCERDIVIPALVNGIPPVNFPRIYDNETQACRNIIIENGASITINPLGRLNVCGDMVHSGILNMPTGSTLEFRGIQPQTYTKSATGTGEFANLRINNLTPLPDVARLKVSDAGTQNMVVSPTGTLTFVNGILRTEGLKEIVVRNPSPSSITGYSLSSSFDDRFVGGRLRRSINSTGIYDLPVGLATENIGAATPEPTKRATIVNTVLADWINDASFCALNPLPSNHIIALTDSRSNVANVPAYKHIALPASVALLGNNARTVEAWVKITANPVNGAIFYLGRDATKELFALRKIGTGTGYQIDLGGGLVKDFVLSGTVGSWQHFAMTYNGISEVKVYLNGNEVESFNVSDLNTTGDFYIGRYRNSTNQNWYLAGRYDNVRVWNVARAQAEIFANYCVRYECTIPPELIANYDMEDGEGFADHKIKNCTIDPLQYERARIEFQTPITDTDNLLAFFNQYGTTPTSPNEYRCQALFGSCEVLNHGFWTISAFSDTTQVTGNGNYRMTLYNNAYTNVCTSPNAAIMKRATSSDAWSIPNFPALCYDNTLNSTSMEWLSGFSDFGVPQTLNPVILPVDLISFTAKPLLSTILVEWKTINEKDNAGFEVMRSIDGENFTKVGWVANNSTGAYSFEDFEVNPNQIYYYHLNQIDNNGQSKISPVVDAKIDGTLSGGIKVYPNPTTDDFVIDLGETYIANTTYQIEIYNSIGMFLKTKTISNTSKINMSLKGMTKGMYIIKIITPVRMKIIKLEKE</sequence>
<dbReference type="PANTHER" id="PTHR46534">
    <property type="entry name" value="IGGFC_BINDING DOMAIN-CONTAINING PROTEIN"/>
    <property type="match status" value="1"/>
</dbReference>
<dbReference type="HOGENOM" id="CLU_259998_0_0_10"/>
<dbReference type="InterPro" id="IPR006558">
    <property type="entry name" value="LamG-like"/>
</dbReference>
<proteinExistence type="predicted"/>
<dbReference type="PANTHER" id="PTHR46534:SF1">
    <property type="entry name" value="IGGFC-BINDING PROTEIN N-TERMINAL DOMAIN-CONTAINING PROTEIN"/>
    <property type="match status" value="1"/>
</dbReference>
<dbReference type="InterPro" id="IPR013320">
    <property type="entry name" value="ConA-like_dom_sf"/>
</dbReference>
<dbReference type="NCBIfam" id="TIGR04183">
    <property type="entry name" value="Por_Secre_tail"/>
    <property type="match status" value="1"/>
</dbReference>
<feature type="chain" id="PRO_5003686183" description="LamG-like jellyroll fold domain-containing protein" evidence="3">
    <location>
        <begin position="23"/>
        <end position="1319"/>
    </location>
</feature>
<dbReference type="RefSeq" id="WP_014797432.1">
    <property type="nucleotide sequence ID" value="NC_018018.1"/>
</dbReference>
<dbReference type="eggNOG" id="COG3291">
    <property type="taxonomic scope" value="Bacteria"/>
</dbReference>
<evidence type="ECO:0000259" key="4">
    <source>
        <dbReference type="SMART" id="SM00560"/>
    </source>
</evidence>
<dbReference type="SUPFAM" id="SSF49899">
    <property type="entry name" value="Concanavalin A-like lectins/glucanases"/>
    <property type="match status" value="1"/>
</dbReference>
<dbReference type="SMART" id="SM00560">
    <property type="entry name" value="LamGL"/>
    <property type="match status" value="1"/>
</dbReference>
<evidence type="ECO:0000256" key="2">
    <source>
        <dbReference type="ARBA" id="ARBA00023157"/>
    </source>
</evidence>
<dbReference type="InterPro" id="IPR035234">
    <property type="entry name" value="IgGFc-bd_N"/>
</dbReference>
<evidence type="ECO:0000313" key="6">
    <source>
        <dbReference type="Proteomes" id="UP000006054"/>
    </source>
</evidence>
<gene>
    <name evidence="5" type="ordered locus">Fleli_1556</name>
</gene>
<dbReference type="EMBL" id="CP003345">
    <property type="protein sequence ID" value="AFM03975.1"/>
    <property type="molecule type" value="Genomic_DNA"/>
</dbReference>
<dbReference type="Proteomes" id="UP000006054">
    <property type="component" value="Chromosome"/>
</dbReference>
<dbReference type="InterPro" id="IPR026444">
    <property type="entry name" value="Secre_tail"/>
</dbReference>
<keyword evidence="6" id="KW-1185">Reference proteome</keyword>
<feature type="domain" description="LamG-like jellyroll fold" evidence="4">
    <location>
        <begin position="828"/>
        <end position="959"/>
    </location>
</feature>
<organism evidence="5 6">
    <name type="scientific">Bernardetia litoralis (strain ATCC 23117 / DSM 6794 / NBRC 15988 / NCIMB 1366 / Fx l1 / Sio-4)</name>
    <name type="common">Flexibacter litoralis</name>
    <dbReference type="NCBI Taxonomy" id="880071"/>
    <lineage>
        <taxon>Bacteria</taxon>
        <taxon>Pseudomonadati</taxon>
        <taxon>Bacteroidota</taxon>
        <taxon>Cytophagia</taxon>
        <taxon>Cytophagales</taxon>
        <taxon>Bernardetiaceae</taxon>
        <taxon>Bernardetia</taxon>
    </lineage>
</organism>
<accession>I4AJ40</accession>
<dbReference type="STRING" id="880071.Fleli_1556"/>
<reference evidence="6" key="1">
    <citation type="submission" date="2012-06" db="EMBL/GenBank/DDBJ databases">
        <title>The complete genome of Flexibacter litoralis DSM 6794.</title>
        <authorList>
            <person name="Lucas S."/>
            <person name="Copeland A."/>
            <person name="Lapidus A."/>
            <person name="Glavina del Rio T."/>
            <person name="Dalin E."/>
            <person name="Tice H."/>
            <person name="Bruce D."/>
            <person name="Goodwin L."/>
            <person name="Pitluck S."/>
            <person name="Peters L."/>
            <person name="Ovchinnikova G."/>
            <person name="Lu M."/>
            <person name="Kyrpides N."/>
            <person name="Mavromatis K."/>
            <person name="Ivanova N."/>
            <person name="Brettin T."/>
            <person name="Detter J.C."/>
            <person name="Han C."/>
            <person name="Larimer F."/>
            <person name="Land M."/>
            <person name="Hauser L."/>
            <person name="Markowitz V."/>
            <person name="Cheng J.-F."/>
            <person name="Hugenholtz P."/>
            <person name="Woyke T."/>
            <person name="Wu D."/>
            <person name="Spring S."/>
            <person name="Lang E."/>
            <person name="Kopitz M."/>
            <person name="Brambilla E."/>
            <person name="Klenk H.-P."/>
            <person name="Eisen J.A."/>
        </authorList>
    </citation>
    <scope>NUCLEOTIDE SEQUENCE [LARGE SCALE GENOMIC DNA]</scope>
    <source>
        <strain evidence="6">ATCC 23117 / DSM 6794 / NBRC 15988 / NCIMB 1366 / Sio-4</strain>
    </source>
</reference>
<keyword evidence="1 3" id="KW-0732">Signal</keyword>
<evidence type="ECO:0000256" key="1">
    <source>
        <dbReference type="ARBA" id="ARBA00022729"/>
    </source>
</evidence>
<evidence type="ECO:0000256" key="3">
    <source>
        <dbReference type="SAM" id="SignalP"/>
    </source>
</evidence>
<keyword evidence="2" id="KW-1015">Disulfide bond</keyword>
<dbReference type="Gene3D" id="2.60.120.200">
    <property type="match status" value="1"/>
</dbReference>